<feature type="domain" description="Bacterial phospholipase C C-terminal" evidence="1">
    <location>
        <begin position="104"/>
        <end position="208"/>
    </location>
</feature>
<dbReference type="Proteomes" id="UP001202248">
    <property type="component" value="Unassembled WGS sequence"/>
</dbReference>
<protein>
    <submittedName>
        <fullName evidence="2">DUF756 domain-containing protein</fullName>
    </submittedName>
</protein>
<name>A0ABS9SF49_9BACT</name>
<evidence type="ECO:0000259" key="1">
    <source>
        <dbReference type="Pfam" id="PF05506"/>
    </source>
</evidence>
<gene>
    <name evidence="2" type="ORF">MKP09_03030</name>
</gene>
<evidence type="ECO:0000313" key="2">
    <source>
        <dbReference type="EMBL" id="MCH5596965.1"/>
    </source>
</evidence>
<feature type="domain" description="Bacterial phospholipase C C-terminal" evidence="1">
    <location>
        <begin position="215"/>
        <end position="298"/>
    </location>
</feature>
<keyword evidence="3" id="KW-1185">Reference proteome</keyword>
<evidence type="ECO:0000313" key="3">
    <source>
        <dbReference type="Proteomes" id="UP001202248"/>
    </source>
</evidence>
<reference evidence="2 3" key="1">
    <citation type="submission" date="2022-02" db="EMBL/GenBank/DDBJ databases">
        <authorList>
            <person name="Min J."/>
        </authorList>
    </citation>
    <scope>NUCLEOTIDE SEQUENCE [LARGE SCALE GENOMIC DNA]</scope>
    <source>
        <strain evidence="2 3">GR10-1</strain>
    </source>
</reference>
<sequence length="329" mass="37916">MNTLLSLQFLETFCSKKFKKDIKFDNINPWRRAISGDLTSAFSTFKKDEDRKINFVNRDRFIETLYNAKFTPEPAGYKKITETDLQKGDLSQWMSKQETGTRQSCAIPYELYVNGKLNRDKSNFEIHLEASKQQFGELAAGAPFRVYAIGKHKALKNKNEFEVNRSWNYTVAAGHQLVDTWKLSDFDTGAYHLRVYGPNGFYREFMGDNNGSDIEISCHYQKQKGVTGNIELLLSNKEQKDIDIEIIDNAYGNPMVSHTINAHQRNKSIVLNLKKSSNWYDFTVRRKNSNELQRFAGHVETGGESITDPAMGKKKLYRMDFNELQSYSA</sequence>
<accession>A0ABS9SF49</accession>
<comment type="caution">
    <text evidence="2">The sequence shown here is derived from an EMBL/GenBank/DDBJ whole genome shotgun (WGS) entry which is preliminary data.</text>
</comment>
<proteinExistence type="predicted"/>
<dbReference type="EMBL" id="JAKWBL010000001">
    <property type="protein sequence ID" value="MCH5596965.1"/>
    <property type="molecule type" value="Genomic_DNA"/>
</dbReference>
<dbReference type="RefSeq" id="WP_240826377.1">
    <property type="nucleotide sequence ID" value="NZ_JAKWBL010000001.1"/>
</dbReference>
<dbReference type="InterPro" id="IPR008475">
    <property type="entry name" value="PLipase_C_C"/>
</dbReference>
<organism evidence="2 3">
    <name type="scientific">Niabella ginsengisoli</name>
    <dbReference type="NCBI Taxonomy" id="522298"/>
    <lineage>
        <taxon>Bacteria</taxon>
        <taxon>Pseudomonadati</taxon>
        <taxon>Bacteroidota</taxon>
        <taxon>Chitinophagia</taxon>
        <taxon>Chitinophagales</taxon>
        <taxon>Chitinophagaceae</taxon>
        <taxon>Niabella</taxon>
    </lineage>
</organism>
<dbReference type="Pfam" id="PF05506">
    <property type="entry name" value="PLipase_C_C"/>
    <property type="match status" value="2"/>
</dbReference>